<keyword evidence="2" id="KW-1185">Reference proteome</keyword>
<dbReference type="InterPro" id="IPR039537">
    <property type="entry name" value="Retrotran_Ty1/copia-like"/>
</dbReference>
<evidence type="ECO:0000313" key="2">
    <source>
        <dbReference type="Proteomes" id="UP000015106"/>
    </source>
</evidence>
<reference evidence="2" key="1">
    <citation type="journal article" date="2013" name="Nature">
        <title>Draft genome of the wheat A-genome progenitor Triticum urartu.</title>
        <authorList>
            <person name="Ling H.Q."/>
            <person name="Zhao S."/>
            <person name="Liu D."/>
            <person name="Wang J."/>
            <person name="Sun H."/>
            <person name="Zhang C."/>
            <person name="Fan H."/>
            <person name="Li D."/>
            <person name="Dong L."/>
            <person name="Tao Y."/>
            <person name="Gao C."/>
            <person name="Wu H."/>
            <person name="Li Y."/>
            <person name="Cui Y."/>
            <person name="Guo X."/>
            <person name="Zheng S."/>
            <person name="Wang B."/>
            <person name="Yu K."/>
            <person name="Liang Q."/>
            <person name="Yang W."/>
            <person name="Lou X."/>
            <person name="Chen J."/>
            <person name="Feng M."/>
            <person name="Jian J."/>
            <person name="Zhang X."/>
            <person name="Luo G."/>
            <person name="Jiang Y."/>
            <person name="Liu J."/>
            <person name="Wang Z."/>
            <person name="Sha Y."/>
            <person name="Zhang B."/>
            <person name="Wu H."/>
            <person name="Tang D."/>
            <person name="Shen Q."/>
            <person name="Xue P."/>
            <person name="Zou S."/>
            <person name="Wang X."/>
            <person name="Liu X."/>
            <person name="Wang F."/>
            <person name="Yang Y."/>
            <person name="An X."/>
            <person name="Dong Z."/>
            <person name="Zhang K."/>
            <person name="Zhang X."/>
            <person name="Luo M.C."/>
            <person name="Dvorak J."/>
            <person name="Tong Y."/>
            <person name="Wang J."/>
            <person name="Yang H."/>
            <person name="Li Z."/>
            <person name="Wang D."/>
            <person name="Zhang A."/>
            <person name="Wang J."/>
        </authorList>
    </citation>
    <scope>NUCLEOTIDE SEQUENCE</scope>
    <source>
        <strain evidence="2">cv. G1812</strain>
    </source>
</reference>
<name>A0A8R7VCK7_TRIUA</name>
<sequence length="88" mass="10440">TCQLGHQPRLVFPHSSSFTTAPFQHIHYDSWTTLVVSFFGFQYYLIILDGYSHFSWSFPHRNKSDTSVVLRHFFNYVLTQFHAHIKSM</sequence>
<accession>A0A8R7VCK7</accession>
<reference evidence="1" key="3">
    <citation type="submission" date="2022-06" db="UniProtKB">
        <authorList>
            <consortium name="EnsemblPlants"/>
        </authorList>
    </citation>
    <scope>IDENTIFICATION</scope>
</reference>
<dbReference type="InterPro" id="IPR012337">
    <property type="entry name" value="RNaseH-like_sf"/>
</dbReference>
<proteinExistence type="predicted"/>
<dbReference type="PANTHER" id="PTHR42648">
    <property type="entry name" value="TRANSPOSASE, PUTATIVE-RELATED"/>
    <property type="match status" value="1"/>
</dbReference>
<dbReference type="Gramene" id="TuG1812G0700004543.01.T01">
    <property type="protein sequence ID" value="TuG1812G0700004543.01.T01.cds469029"/>
    <property type="gene ID" value="TuG1812G0700004543.01"/>
</dbReference>
<reference evidence="1" key="2">
    <citation type="submission" date="2018-03" db="EMBL/GenBank/DDBJ databases">
        <title>The Triticum urartu genome reveals the dynamic nature of wheat genome evolution.</title>
        <authorList>
            <person name="Ling H."/>
            <person name="Ma B."/>
            <person name="Shi X."/>
            <person name="Liu H."/>
            <person name="Dong L."/>
            <person name="Sun H."/>
            <person name="Cao Y."/>
            <person name="Gao Q."/>
            <person name="Zheng S."/>
            <person name="Li Y."/>
            <person name="Yu Y."/>
            <person name="Du H."/>
            <person name="Qi M."/>
            <person name="Li Y."/>
            <person name="Yu H."/>
            <person name="Cui Y."/>
            <person name="Wang N."/>
            <person name="Chen C."/>
            <person name="Wu H."/>
            <person name="Zhao Y."/>
            <person name="Zhang J."/>
            <person name="Li Y."/>
            <person name="Zhou W."/>
            <person name="Zhang B."/>
            <person name="Hu W."/>
            <person name="Eijk M."/>
            <person name="Tang J."/>
            <person name="Witsenboer H."/>
            <person name="Zhao S."/>
            <person name="Li Z."/>
            <person name="Zhang A."/>
            <person name="Wang D."/>
            <person name="Liang C."/>
        </authorList>
    </citation>
    <scope>NUCLEOTIDE SEQUENCE [LARGE SCALE GENOMIC DNA]</scope>
    <source>
        <strain evidence="1">cv. G1812</strain>
    </source>
</reference>
<dbReference type="SUPFAM" id="SSF53098">
    <property type="entry name" value="Ribonuclease H-like"/>
    <property type="match status" value="1"/>
</dbReference>
<organism evidence="1 2">
    <name type="scientific">Triticum urartu</name>
    <name type="common">Red wild einkorn</name>
    <name type="synonym">Crithodium urartu</name>
    <dbReference type="NCBI Taxonomy" id="4572"/>
    <lineage>
        <taxon>Eukaryota</taxon>
        <taxon>Viridiplantae</taxon>
        <taxon>Streptophyta</taxon>
        <taxon>Embryophyta</taxon>
        <taxon>Tracheophyta</taxon>
        <taxon>Spermatophyta</taxon>
        <taxon>Magnoliopsida</taxon>
        <taxon>Liliopsida</taxon>
        <taxon>Poales</taxon>
        <taxon>Poaceae</taxon>
        <taxon>BOP clade</taxon>
        <taxon>Pooideae</taxon>
        <taxon>Triticodae</taxon>
        <taxon>Triticeae</taxon>
        <taxon>Triticinae</taxon>
        <taxon>Triticum</taxon>
    </lineage>
</organism>
<dbReference type="AlphaFoldDB" id="A0A8R7VCK7"/>
<evidence type="ECO:0000313" key="1">
    <source>
        <dbReference type="EnsemblPlants" id="TuG1812G0700004543.01.T01.cds469029"/>
    </source>
</evidence>
<dbReference type="PANTHER" id="PTHR42648:SF28">
    <property type="entry name" value="TRANSPOSON-ENCODED PROTEIN WITH RIBONUCLEASE H-LIKE AND RETROVIRUS ZINC FINGER-LIKE DOMAINS"/>
    <property type="match status" value="1"/>
</dbReference>
<dbReference type="EnsemblPlants" id="TuG1812G0700004543.01.T01">
    <property type="protein sequence ID" value="TuG1812G0700004543.01.T01.cds469029"/>
    <property type="gene ID" value="TuG1812G0700004543.01"/>
</dbReference>
<protein>
    <submittedName>
        <fullName evidence="1">Uncharacterized protein</fullName>
    </submittedName>
</protein>
<dbReference type="Gene3D" id="3.30.420.10">
    <property type="entry name" value="Ribonuclease H-like superfamily/Ribonuclease H"/>
    <property type="match status" value="1"/>
</dbReference>
<dbReference type="Proteomes" id="UP000015106">
    <property type="component" value="Chromosome 7"/>
</dbReference>
<dbReference type="InterPro" id="IPR036397">
    <property type="entry name" value="RNaseH_sf"/>
</dbReference>
<dbReference type="GO" id="GO:0003676">
    <property type="term" value="F:nucleic acid binding"/>
    <property type="evidence" value="ECO:0007669"/>
    <property type="project" value="InterPro"/>
</dbReference>